<dbReference type="InterPro" id="IPR023214">
    <property type="entry name" value="HAD_sf"/>
</dbReference>
<evidence type="ECO:0000313" key="2">
    <source>
        <dbReference type="EMBL" id="CUH49072.1"/>
    </source>
</evidence>
<reference evidence="2 3" key="1">
    <citation type="submission" date="2015-09" db="EMBL/GenBank/DDBJ databases">
        <authorList>
            <consortium name="Swine Surveillance"/>
        </authorList>
    </citation>
    <scope>NUCLEOTIDE SEQUENCE [LARGE SCALE GENOMIC DNA]</scope>
    <source>
        <strain evidence="2 3">CECT 4292</strain>
    </source>
</reference>
<dbReference type="GO" id="GO:0016788">
    <property type="term" value="F:hydrolase activity, acting on ester bonds"/>
    <property type="evidence" value="ECO:0007669"/>
    <property type="project" value="UniProtKB-ARBA"/>
</dbReference>
<gene>
    <name evidence="2" type="ORF">RUA4292_03266</name>
</gene>
<proteinExistence type="predicted"/>
<dbReference type="RefSeq" id="WP_058278535.1">
    <property type="nucleotide sequence ID" value="NZ_CYPU01000055.1"/>
</dbReference>
<dbReference type="AlphaFoldDB" id="A0A0P1F272"/>
<name>A0A0P1F272_9RHOB</name>
<dbReference type="InterPro" id="IPR010037">
    <property type="entry name" value="FkbH_domain"/>
</dbReference>
<dbReference type="NCBIfam" id="TIGR01686">
    <property type="entry name" value="FkbH"/>
    <property type="match status" value="1"/>
</dbReference>
<dbReference type="NCBIfam" id="TIGR01681">
    <property type="entry name" value="HAD-SF-IIIC"/>
    <property type="match status" value="1"/>
</dbReference>
<dbReference type="InterPro" id="IPR036514">
    <property type="entry name" value="SGNH_hydro_sf"/>
</dbReference>
<protein>
    <submittedName>
        <fullName evidence="2">FkbH domain protein</fullName>
    </submittedName>
</protein>
<dbReference type="OrthoDB" id="323926at2"/>
<organism evidence="2 3">
    <name type="scientific">Ruegeria atlantica</name>
    <dbReference type="NCBI Taxonomy" id="81569"/>
    <lineage>
        <taxon>Bacteria</taxon>
        <taxon>Pseudomonadati</taxon>
        <taxon>Pseudomonadota</taxon>
        <taxon>Alphaproteobacteria</taxon>
        <taxon>Rhodobacterales</taxon>
        <taxon>Roseobacteraceae</taxon>
        <taxon>Ruegeria</taxon>
    </lineage>
</organism>
<accession>A0A0P1F272</accession>
<dbReference type="EMBL" id="CYPU01000055">
    <property type="protein sequence ID" value="CUH49072.1"/>
    <property type="molecule type" value="Genomic_DNA"/>
</dbReference>
<sequence length="637" mass="69797">MAVFSIEELNWLRPAPSDFRAKLRALDPTIEIEALVELANHALDLNKLTQLNRALGKVDPAQAKDAALSSVRLAVLADATTEYIAPAIRASALRHGIFTTLYVPDYGQATQEVLNPESGLTSFGADMALLAPDCRSLGLATVYMNPDNAKAAVDAAIAQIRSLVDGLKRTAIPTVILQTLPIPPDPWCGHYDRRTPGSVAAQIAAFNEDLLDLAEEQSLTVLDIATLADTVGRSRWFDPAYWHRAKLPFALDCVPLYADHVARMLGTLRGKARKCLVLDLDNTCWGGVIGDDGLDGIRIGQGTAEGEAFLAIQRYALDLKTRGVVLAVCSKNEEDAARLPFQKHPDMLLREDDVSVFIANWTDKASNIRHIAKLLNIGTDALAFLDDNPAERERVRQMLPEVAVPELSDDPALYPTALAQAGYFETTGLSADDEQRADQYRANAARSVAMETIGDYGEYLKSLDMVCEARGFDDIGRTRIAQLINKSNQFNLTTRRYTEAEVAHMQQNPDLFTLQIRLADKFGDNGMISVMIFRKGTEDWICDTWLMSCRVLGRRVEEAALGLVADAARQAGAKRLIGEYIPSEKNRMVSGHFEKLGFAKTAEEADGRTIWQLDLAGYNAPAQLPMTLNSPPADAAA</sequence>
<dbReference type="Pfam" id="PF21211">
    <property type="entry name" value="FkbH_N"/>
    <property type="match status" value="1"/>
</dbReference>
<dbReference type="InterPro" id="IPR049369">
    <property type="entry name" value="BF1531-like_N"/>
</dbReference>
<dbReference type="Gene3D" id="3.40.50.1110">
    <property type="entry name" value="SGNH hydrolase"/>
    <property type="match status" value="1"/>
</dbReference>
<dbReference type="InterPro" id="IPR010033">
    <property type="entry name" value="HAD_SF_ppase_IIIC"/>
</dbReference>
<evidence type="ECO:0000259" key="1">
    <source>
        <dbReference type="Pfam" id="PF21211"/>
    </source>
</evidence>
<dbReference type="Gene3D" id="3.40.50.1000">
    <property type="entry name" value="HAD superfamily/HAD-like"/>
    <property type="match status" value="1"/>
</dbReference>
<feature type="domain" description="BF1531-like N-terminal" evidence="1">
    <location>
        <begin position="72"/>
        <end position="262"/>
    </location>
</feature>
<evidence type="ECO:0000313" key="3">
    <source>
        <dbReference type="Proteomes" id="UP000050783"/>
    </source>
</evidence>
<dbReference type="GeneID" id="55494426"/>
<dbReference type="Proteomes" id="UP000050783">
    <property type="component" value="Unassembled WGS sequence"/>
</dbReference>